<proteinExistence type="predicted"/>
<dbReference type="GO" id="GO:0016787">
    <property type="term" value="F:hydrolase activity"/>
    <property type="evidence" value="ECO:0007669"/>
    <property type="project" value="UniProtKB-KW"/>
</dbReference>
<dbReference type="Proteomes" id="UP000091820">
    <property type="component" value="Unassembled WGS sequence"/>
</dbReference>
<dbReference type="Pfam" id="PF00176">
    <property type="entry name" value="SNF2-rel_dom"/>
    <property type="match status" value="1"/>
</dbReference>
<dbReference type="VEuPathDB" id="VectorBase:GBRI008931"/>
<dbReference type="GO" id="GO:0005634">
    <property type="term" value="C:nucleus"/>
    <property type="evidence" value="ECO:0007669"/>
    <property type="project" value="TreeGrafter"/>
</dbReference>
<reference evidence="5" key="2">
    <citation type="submission" date="2020-05" db="UniProtKB">
        <authorList>
            <consortium name="EnsemblMetazoa"/>
        </authorList>
    </citation>
    <scope>IDENTIFICATION</scope>
    <source>
        <strain evidence="5">IAEA</strain>
    </source>
</reference>
<keyword evidence="6" id="KW-1185">Reference proteome</keyword>
<dbReference type="GO" id="GO:0005524">
    <property type="term" value="F:ATP binding"/>
    <property type="evidence" value="ECO:0007669"/>
    <property type="project" value="UniProtKB-KW"/>
</dbReference>
<evidence type="ECO:0000313" key="5">
    <source>
        <dbReference type="EnsemblMetazoa" id="GBRI008931-PA"/>
    </source>
</evidence>
<organism evidence="5 6">
    <name type="scientific">Glossina brevipalpis</name>
    <dbReference type="NCBI Taxonomy" id="37001"/>
    <lineage>
        <taxon>Eukaryota</taxon>
        <taxon>Metazoa</taxon>
        <taxon>Ecdysozoa</taxon>
        <taxon>Arthropoda</taxon>
        <taxon>Hexapoda</taxon>
        <taxon>Insecta</taxon>
        <taxon>Pterygota</taxon>
        <taxon>Neoptera</taxon>
        <taxon>Endopterygota</taxon>
        <taxon>Diptera</taxon>
        <taxon>Brachycera</taxon>
        <taxon>Muscomorpha</taxon>
        <taxon>Hippoboscoidea</taxon>
        <taxon>Glossinidae</taxon>
        <taxon>Glossina</taxon>
    </lineage>
</organism>
<dbReference type="InterPro" id="IPR000330">
    <property type="entry name" value="SNF2_N"/>
</dbReference>
<dbReference type="STRING" id="37001.A0A1A9W7I0"/>
<dbReference type="PANTHER" id="PTHR45626">
    <property type="entry name" value="TRANSCRIPTION TERMINATION FACTOR 2-RELATED"/>
    <property type="match status" value="1"/>
</dbReference>
<evidence type="ECO:0000313" key="6">
    <source>
        <dbReference type="Proteomes" id="UP000091820"/>
    </source>
</evidence>
<keyword evidence="1" id="KW-0547">Nucleotide-binding</keyword>
<evidence type="ECO:0000259" key="4">
    <source>
        <dbReference type="Pfam" id="PF00176"/>
    </source>
</evidence>
<dbReference type="AlphaFoldDB" id="A0A1A9W7I0"/>
<reference evidence="6" key="1">
    <citation type="submission" date="2014-03" db="EMBL/GenBank/DDBJ databases">
        <authorList>
            <person name="Aksoy S."/>
            <person name="Warren W."/>
            <person name="Wilson R.K."/>
        </authorList>
    </citation>
    <scope>NUCLEOTIDE SEQUENCE [LARGE SCALE GENOMIC DNA]</scope>
    <source>
        <strain evidence="6">IAEA</strain>
    </source>
</reference>
<keyword evidence="2" id="KW-0378">Hydrolase</keyword>
<evidence type="ECO:0000256" key="3">
    <source>
        <dbReference type="ARBA" id="ARBA00022840"/>
    </source>
</evidence>
<dbReference type="PANTHER" id="PTHR45626:SF50">
    <property type="entry name" value="TRANSCRIPTION TERMINATION FACTOR 2"/>
    <property type="match status" value="1"/>
</dbReference>
<dbReference type="GO" id="GO:0008094">
    <property type="term" value="F:ATP-dependent activity, acting on DNA"/>
    <property type="evidence" value="ECO:0007669"/>
    <property type="project" value="TreeGrafter"/>
</dbReference>
<sequence length="152" mass="17710">MPHQNHALAWMYWCETQKSKDVLANYVGLGKTPSMSTIAIEVKPKMMRVPNAKKIMIKWINKSAGGQQRLNTIVSTLMLRRTKTRLQQLDQLSNLPQKRIELIEADLNSEEMNVYQKFMIYTRGLMYQRAEHNVDLIYAGQNFAQTFMTIKN</sequence>
<feature type="domain" description="SNF2 N-terminal" evidence="4">
    <location>
        <begin position="55"/>
        <end position="129"/>
    </location>
</feature>
<name>A0A1A9W7I0_9MUSC</name>
<dbReference type="GO" id="GO:0006281">
    <property type="term" value="P:DNA repair"/>
    <property type="evidence" value="ECO:0007669"/>
    <property type="project" value="TreeGrafter"/>
</dbReference>
<protein>
    <recommendedName>
        <fullName evidence="4">SNF2 N-terminal domain-containing protein</fullName>
    </recommendedName>
</protein>
<evidence type="ECO:0000256" key="2">
    <source>
        <dbReference type="ARBA" id="ARBA00022801"/>
    </source>
</evidence>
<accession>A0A1A9W7I0</accession>
<dbReference type="InterPro" id="IPR050628">
    <property type="entry name" value="SNF2_RAD54_helicase_TF"/>
</dbReference>
<evidence type="ECO:0000256" key="1">
    <source>
        <dbReference type="ARBA" id="ARBA00022741"/>
    </source>
</evidence>
<dbReference type="EnsemblMetazoa" id="GBRI008931-RA">
    <property type="protein sequence ID" value="GBRI008931-PA"/>
    <property type="gene ID" value="GBRI008931"/>
</dbReference>
<keyword evidence="3" id="KW-0067">ATP-binding</keyword>